<accession>A0A226D2P8</accession>
<dbReference type="AlphaFoldDB" id="A0A226D2P8"/>
<gene>
    <name evidence="3" type="ORF">Fcan01_26321</name>
</gene>
<protein>
    <submittedName>
        <fullName evidence="3">tRNA modification GTPase MnmE</fullName>
    </submittedName>
</protein>
<evidence type="ECO:0000313" key="3">
    <source>
        <dbReference type="EMBL" id="OXA38931.1"/>
    </source>
</evidence>
<sequence length="193" mass="21521">MENLSVALFFGIFAVVNAAVNLREPSRNVIDVGGRGTLDKVKVIGHMKSGRCLIIENGKRQGETREHQLVLWKCHDERIKGLEQEMFSLVKSNRGGYLLMGNAGSLDKCVGADMGYNDHVVVRPCNPDKESMSWVFRRVDLSSNAYQLVQMSTGRCMRAPGLHDGAWVRVGDCDLSDERQLWQICGLDGTCDF</sequence>
<dbReference type="OMA" id="CDINDPM"/>
<dbReference type="InterPro" id="IPR035992">
    <property type="entry name" value="Ricin_B-like_lectins"/>
</dbReference>
<proteinExistence type="predicted"/>
<keyword evidence="4" id="KW-1185">Reference proteome</keyword>
<keyword evidence="1" id="KW-0732">Signal</keyword>
<name>A0A226D2P8_FOLCA</name>
<feature type="domain" description="Ricin B lectin" evidence="2">
    <location>
        <begin position="46"/>
        <end position="182"/>
    </location>
</feature>
<reference evidence="3 4" key="1">
    <citation type="submission" date="2015-12" db="EMBL/GenBank/DDBJ databases">
        <title>The genome of Folsomia candida.</title>
        <authorList>
            <person name="Faddeeva A."/>
            <person name="Derks M.F."/>
            <person name="Anvar Y."/>
            <person name="Smit S."/>
            <person name="Van Straalen N."/>
            <person name="Roelofs D."/>
        </authorList>
    </citation>
    <scope>NUCLEOTIDE SEQUENCE [LARGE SCALE GENOMIC DNA]</scope>
    <source>
        <strain evidence="3 4">VU population</strain>
        <tissue evidence="3">Whole body</tissue>
    </source>
</reference>
<comment type="caution">
    <text evidence="3">The sequence shown here is derived from an EMBL/GenBank/DDBJ whole genome shotgun (WGS) entry which is preliminary data.</text>
</comment>
<dbReference type="InterPro" id="IPR000772">
    <property type="entry name" value="Ricin_B_lectin"/>
</dbReference>
<evidence type="ECO:0000256" key="1">
    <source>
        <dbReference type="SAM" id="SignalP"/>
    </source>
</evidence>
<dbReference type="Gene3D" id="2.80.10.50">
    <property type="match status" value="1"/>
</dbReference>
<evidence type="ECO:0000259" key="2">
    <source>
        <dbReference type="Pfam" id="PF00652"/>
    </source>
</evidence>
<dbReference type="Pfam" id="PF00652">
    <property type="entry name" value="Ricin_B_lectin"/>
    <property type="match status" value="1"/>
</dbReference>
<dbReference type="Proteomes" id="UP000198287">
    <property type="component" value="Unassembled WGS sequence"/>
</dbReference>
<dbReference type="OrthoDB" id="10430735at2759"/>
<feature type="chain" id="PRO_5011991062" evidence="1">
    <location>
        <begin position="19"/>
        <end position="193"/>
    </location>
</feature>
<dbReference type="PROSITE" id="PS50231">
    <property type="entry name" value="RICIN_B_LECTIN"/>
    <property type="match status" value="1"/>
</dbReference>
<feature type="signal peptide" evidence="1">
    <location>
        <begin position="1"/>
        <end position="18"/>
    </location>
</feature>
<dbReference type="EMBL" id="LNIX01000042">
    <property type="protein sequence ID" value="OXA38931.1"/>
    <property type="molecule type" value="Genomic_DNA"/>
</dbReference>
<dbReference type="CDD" id="cd00161">
    <property type="entry name" value="beta-trefoil_Ricin-like"/>
    <property type="match status" value="1"/>
</dbReference>
<organism evidence="3 4">
    <name type="scientific">Folsomia candida</name>
    <name type="common">Springtail</name>
    <dbReference type="NCBI Taxonomy" id="158441"/>
    <lineage>
        <taxon>Eukaryota</taxon>
        <taxon>Metazoa</taxon>
        <taxon>Ecdysozoa</taxon>
        <taxon>Arthropoda</taxon>
        <taxon>Hexapoda</taxon>
        <taxon>Collembola</taxon>
        <taxon>Entomobryomorpha</taxon>
        <taxon>Isotomoidea</taxon>
        <taxon>Isotomidae</taxon>
        <taxon>Proisotominae</taxon>
        <taxon>Folsomia</taxon>
    </lineage>
</organism>
<dbReference type="SUPFAM" id="SSF50370">
    <property type="entry name" value="Ricin B-like lectins"/>
    <property type="match status" value="1"/>
</dbReference>
<evidence type="ECO:0000313" key="4">
    <source>
        <dbReference type="Proteomes" id="UP000198287"/>
    </source>
</evidence>